<keyword evidence="2" id="KW-1185">Reference proteome</keyword>
<protein>
    <recommendedName>
        <fullName evidence="3">F-box domain-containing protein</fullName>
    </recommendedName>
</protein>
<evidence type="ECO:0000313" key="1">
    <source>
        <dbReference type="EMBL" id="KAJ7713698.1"/>
    </source>
</evidence>
<reference evidence="1" key="1">
    <citation type="submission" date="2023-03" db="EMBL/GenBank/DDBJ databases">
        <title>Massive genome expansion in bonnet fungi (Mycena s.s.) driven by repeated elements and novel gene families across ecological guilds.</title>
        <authorList>
            <consortium name="Lawrence Berkeley National Laboratory"/>
            <person name="Harder C.B."/>
            <person name="Miyauchi S."/>
            <person name="Viragh M."/>
            <person name="Kuo A."/>
            <person name="Thoen E."/>
            <person name="Andreopoulos B."/>
            <person name="Lu D."/>
            <person name="Skrede I."/>
            <person name="Drula E."/>
            <person name="Henrissat B."/>
            <person name="Morin E."/>
            <person name="Kohler A."/>
            <person name="Barry K."/>
            <person name="LaButti K."/>
            <person name="Morin E."/>
            <person name="Salamov A."/>
            <person name="Lipzen A."/>
            <person name="Mereny Z."/>
            <person name="Hegedus B."/>
            <person name="Baldrian P."/>
            <person name="Stursova M."/>
            <person name="Weitz H."/>
            <person name="Taylor A."/>
            <person name="Grigoriev I.V."/>
            <person name="Nagy L.G."/>
            <person name="Martin F."/>
            <person name="Kauserud H."/>
        </authorList>
    </citation>
    <scope>NUCLEOTIDE SEQUENCE</scope>
    <source>
        <strain evidence="1">CBHHK188m</strain>
    </source>
</reference>
<name>A0AAD7H790_9AGAR</name>
<sequence>MESPNPLHIPELLNHCIRLLRDSKSDLPACALVSRSWVQPSQSALFEDPGHWGHWGARKPDDDRHSWLHILEVFQTSPHLIPHIRRLRLIIPDVGLFSKICLLPFTHLQDVIIRRKFNHVSALSIQQLLSLPTLRRVDIYGYFEDPQIMPLIWRRCSPSIRTVSSFCLAFNPCILNPTETPCLPVVPLESLNMGADQGAPHWLQHDSFPFDLSRLRIFSLHDYSGTFSWKKFAPAIRTIEGLAFLIPRLEQPIDLSYFPKLEFLRVRVITGDDMNDALWSNAVETFSTIPPSSRLRKVSFQGVLQARSCGKLDAVLARVLVRPFATVEVLDDRDGYDPVPYFPQLMSRNIVRGFVSIFFLSSTSHVASPSRRSLAAKSRYPDTDRHEN</sequence>
<evidence type="ECO:0000313" key="2">
    <source>
        <dbReference type="Proteomes" id="UP001215280"/>
    </source>
</evidence>
<evidence type="ECO:0008006" key="3">
    <source>
        <dbReference type="Google" id="ProtNLM"/>
    </source>
</evidence>
<dbReference type="EMBL" id="JARJLG010000387">
    <property type="protein sequence ID" value="KAJ7713698.1"/>
    <property type="molecule type" value="Genomic_DNA"/>
</dbReference>
<proteinExistence type="predicted"/>
<dbReference type="Proteomes" id="UP001215280">
    <property type="component" value="Unassembled WGS sequence"/>
</dbReference>
<dbReference type="AlphaFoldDB" id="A0AAD7H790"/>
<comment type="caution">
    <text evidence="1">The sequence shown here is derived from an EMBL/GenBank/DDBJ whole genome shotgun (WGS) entry which is preliminary data.</text>
</comment>
<accession>A0AAD7H790</accession>
<organism evidence="1 2">
    <name type="scientific">Mycena maculata</name>
    <dbReference type="NCBI Taxonomy" id="230809"/>
    <lineage>
        <taxon>Eukaryota</taxon>
        <taxon>Fungi</taxon>
        <taxon>Dikarya</taxon>
        <taxon>Basidiomycota</taxon>
        <taxon>Agaricomycotina</taxon>
        <taxon>Agaricomycetes</taxon>
        <taxon>Agaricomycetidae</taxon>
        <taxon>Agaricales</taxon>
        <taxon>Marasmiineae</taxon>
        <taxon>Mycenaceae</taxon>
        <taxon>Mycena</taxon>
    </lineage>
</organism>
<gene>
    <name evidence="1" type="ORF">DFH07DRAFT_383646</name>
</gene>